<dbReference type="AlphaFoldDB" id="A0A7N0RJT5"/>
<reference evidence="2" key="1">
    <citation type="submission" date="2021-01" db="UniProtKB">
        <authorList>
            <consortium name="EnsemblPlants"/>
        </authorList>
    </citation>
    <scope>IDENTIFICATION</scope>
</reference>
<keyword evidence="3" id="KW-1185">Reference proteome</keyword>
<proteinExistence type="predicted"/>
<dbReference type="Gramene" id="Kaladp0011s1103.1.v1.1">
    <property type="protein sequence ID" value="Kaladp0011s1103.1.v1.1.CDS.1"/>
    <property type="gene ID" value="Kaladp0011s1103.v1.1"/>
</dbReference>
<dbReference type="PANTHER" id="PTHR34055">
    <property type="entry name" value="OS09G0491596 PROTEIN"/>
    <property type="match status" value="1"/>
</dbReference>
<evidence type="ECO:0000313" key="3">
    <source>
        <dbReference type="Proteomes" id="UP000594263"/>
    </source>
</evidence>
<organism evidence="2 3">
    <name type="scientific">Kalanchoe fedtschenkoi</name>
    <name type="common">Lavender scallops</name>
    <name type="synonym">South American air plant</name>
    <dbReference type="NCBI Taxonomy" id="63787"/>
    <lineage>
        <taxon>Eukaryota</taxon>
        <taxon>Viridiplantae</taxon>
        <taxon>Streptophyta</taxon>
        <taxon>Embryophyta</taxon>
        <taxon>Tracheophyta</taxon>
        <taxon>Spermatophyta</taxon>
        <taxon>Magnoliopsida</taxon>
        <taxon>eudicotyledons</taxon>
        <taxon>Gunneridae</taxon>
        <taxon>Pentapetalae</taxon>
        <taxon>Saxifragales</taxon>
        <taxon>Crassulaceae</taxon>
        <taxon>Kalanchoe</taxon>
    </lineage>
</organism>
<feature type="compositionally biased region" description="Basic and acidic residues" evidence="1">
    <location>
        <begin position="10"/>
        <end position="28"/>
    </location>
</feature>
<dbReference type="Proteomes" id="UP000594263">
    <property type="component" value="Unplaced"/>
</dbReference>
<sequence>MGRGRGKGRKSNDSNNEDHGSGEEEKIPVQKRRGRPQKLLKDDIDDEVAEKIMEEEDANSGLTNKERNRPGAESGKKRKKKEKPELLEEENGNEVKTSIEDSAKSNNGHAHSGSRRKGKPCRAAEACVECS</sequence>
<evidence type="ECO:0000256" key="1">
    <source>
        <dbReference type="SAM" id="MobiDB-lite"/>
    </source>
</evidence>
<name>A0A7N0RJT5_KALFE</name>
<feature type="compositionally biased region" description="Acidic residues" evidence="1">
    <location>
        <begin position="43"/>
        <end position="58"/>
    </location>
</feature>
<dbReference type="EnsemblPlants" id="Kaladp0011s1103.2.v1.1">
    <property type="protein sequence ID" value="Kaladp0011s1103.2.v1.1.CDS.1"/>
    <property type="gene ID" value="Kaladp0011s1103.v1.1"/>
</dbReference>
<dbReference type="EnsemblPlants" id="Kaladp0011s1103.1.v1.1">
    <property type="protein sequence ID" value="Kaladp0011s1103.1.v1.1.CDS.1"/>
    <property type="gene ID" value="Kaladp0011s1103.v1.1"/>
</dbReference>
<protein>
    <submittedName>
        <fullName evidence="2">Uncharacterized protein</fullName>
    </submittedName>
</protein>
<dbReference type="Gramene" id="Kaladp0011s1103.2.v1.1">
    <property type="protein sequence ID" value="Kaladp0011s1103.2.v1.1.CDS.1"/>
    <property type="gene ID" value="Kaladp0011s1103.v1.1"/>
</dbReference>
<accession>A0A7N0RJT5</accession>
<dbReference type="PANTHER" id="PTHR34055:SF1">
    <property type="entry name" value="EXPRESSED PROTEIN"/>
    <property type="match status" value="1"/>
</dbReference>
<dbReference type="OMA" id="GISNKEM"/>
<feature type="compositionally biased region" description="Basic residues" evidence="1">
    <location>
        <begin position="29"/>
        <end position="38"/>
    </location>
</feature>
<evidence type="ECO:0000313" key="2">
    <source>
        <dbReference type="EnsemblPlants" id="Kaladp0011s1103.2.v1.1.CDS.1"/>
    </source>
</evidence>
<feature type="region of interest" description="Disordered" evidence="1">
    <location>
        <begin position="1"/>
        <end position="122"/>
    </location>
</feature>